<evidence type="ECO:0000256" key="2">
    <source>
        <dbReference type="ARBA" id="ARBA00006403"/>
    </source>
</evidence>
<dbReference type="GO" id="GO:0005634">
    <property type="term" value="C:nucleus"/>
    <property type="evidence" value="ECO:0007669"/>
    <property type="project" value="UniProtKB-SubCell"/>
</dbReference>
<dbReference type="SMART" id="SM00415">
    <property type="entry name" value="HSF"/>
    <property type="match status" value="1"/>
</dbReference>
<keyword evidence="5" id="KW-0804">Transcription</keyword>
<comment type="caution">
    <text evidence="11">The sequence shown here is derived from an EMBL/GenBank/DDBJ whole genome shotgun (WGS) entry which is preliminary data.</text>
</comment>
<dbReference type="STRING" id="1754191.A0A1Y1UXA4"/>
<dbReference type="GO" id="GO:0043565">
    <property type="term" value="F:sequence-specific DNA binding"/>
    <property type="evidence" value="ECO:0007669"/>
    <property type="project" value="InterPro"/>
</dbReference>
<keyword evidence="4" id="KW-0238">DNA-binding</keyword>
<reference evidence="11 12" key="2">
    <citation type="submission" date="2016-08" db="EMBL/GenBank/DDBJ databases">
        <title>Pervasive Adenine N6-methylation of Active Genes in Fungi.</title>
        <authorList>
            <consortium name="DOE Joint Genome Institute"/>
            <person name="Mondo S.J."/>
            <person name="Dannebaum R.O."/>
            <person name="Kuo R.C."/>
            <person name="Labutti K."/>
            <person name="Haridas S."/>
            <person name="Kuo A."/>
            <person name="Salamov A."/>
            <person name="Ahrendt S.R."/>
            <person name="Lipzen A."/>
            <person name="Sullivan W."/>
            <person name="Andreopoulos W.B."/>
            <person name="Clum A."/>
            <person name="Lindquist E."/>
            <person name="Daum C."/>
            <person name="Ramamoorthy G.K."/>
            <person name="Gryganskyi A."/>
            <person name="Culley D."/>
            <person name="Magnuson J.K."/>
            <person name="James T.Y."/>
            <person name="O'Malley M.A."/>
            <person name="Stajich J.E."/>
            <person name="Spatafora J.W."/>
            <person name="Visel A."/>
            <person name="Grigoriev I.V."/>
        </authorList>
    </citation>
    <scope>NUCLEOTIDE SEQUENCE [LARGE SCALE GENOMIC DNA]</scope>
    <source>
        <strain evidence="12">finn</strain>
    </source>
</reference>
<dbReference type="FunFam" id="1.10.10.10:FF:000027">
    <property type="entry name" value="Heat shock transcription factor 1"/>
    <property type="match status" value="1"/>
</dbReference>
<organism evidence="11 12">
    <name type="scientific">Piromyces finnis</name>
    <dbReference type="NCBI Taxonomy" id="1754191"/>
    <lineage>
        <taxon>Eukaryota</taxon>
        <taxon>Fungi</taxon>
        <taxon>Fungi incertae sedis</taxon>
        <taxon>Chytridiomycota</taxon>
        <taxon>Chytridiomycota incertae sedis</taxon>
        <taxon>Neocallimastigomycetes</taxon>
        <taxon>Neocallimastigales</taxon>
        <taxon>Neocallimastigaceae</taxon>
        <taxon>Piromyces</taxon>
    </lineage>
</organism>
<gene>
    <name evidence="11" type="ORF">BCR36DRAFT_587008</name>
</gene>
<evidence type="ECO:0000256" key="1">
    <source>
        <dbReference type="ARBA" id="ARBA00004123"/>
    </source>
</evidence>
<feature type="compositionally biased region" description="Low complexity" evidence="9">
    <location>
        <begin position="93"/>
        <end position="122"/>
    </location>
</feature>
<dbReference type="EMBL" id="MCFH01000060">
    <property type="protein sequence ID" value="ORX42738.1"/>
    <property type="molecule type" value="Genomic_DNA"/>
</dbReference>
<dbReference type="Gene3D" id="1.10.10.10">
    <property type="entry name" value="Winged helix-like DNA-binding domain superfamily/Winged helix DNA-binding domain"/>
    <property type="match status" value="1"/>
</dbReference>
<evidence type="ECO:0000259" key="10">
    <source>
        <dbReference type="SMART" id="SM00415"/>
    </source>
</evidence>
<dbReference type="InterPro" id="IPR036388">
    <property type="entry name" value="WH-like_DNA-bd_sf"/>
</dbReference>
<proteinExistence type="inferred from homology"/>
<feature type="region of interest" description="Disordered" evidence="9">
    <location>
        <begin position="1"/>
        <end position="54"/>
    </location>
</feature>
<evidence type="ECO:0000256" key="9">
    <source>
        <dbReference type="SAM" id="MobiDB-lite"/>
    </source>
</evidence>
<evidence type="ECO:0000256" key="5">
    <source>
        <dbReference type="ARBA" id="ARBA00023163"/>
    </source>
</evidence>
<evidence type="ECO:0000256" key="6">
    <source>
        <dbReference type="ARBA" id="ARBA00023242"/>
    </source>
</evidence>
<reference evidence="11 12" key="1">
    <citation type="submission" date="2016-08" db="EMBL/GenBank/DDBJ databases">
        <title>Genomes of anaerobic fungi encode conserved fungal cellulosomes for biomass hydrolysis.</title>
        <authorList>
            <consortium name="DOE Joint Genome Institute"/>
            <person name="Haitjema C.H."/>
            <person name="Gilmore S.P."/>
            <person name="Henske J.K."/>
            <person name="Solomon K.V."/>
            <person name="De Groot R."/>
            <person name="Kuo A."/>
            <person name="Mondo S.J."/>
            <person name="Salamov A.A."/>
            <person name="Labutti K."/>
            <person name="Zhao Z."/>
            <person name="Chiniquy J."/>
            <person name="Barry K."/>
            <person name="Brewer H.M."/>
            <person name="Purvine S.O."/>
            <person name="Wright A.T."/>
            <person name="Boxma B."/>
            <person name="Van Alen T."/>
            <person name="Hackstein J.H."/>
            <person name="Baker S.E."/>
            <person name="Grigoriev I.V."/>
            <person name="O'Malley M.A."/>
        </authorList>
    </citation>
    <scope>NUCLEOTIDE SEQUENCE [LARGE SCALE GENOMIC DNA]</scope>
    <source>
        <strain evidence="12">finn</strain>
    </source>
</reference>
<sequence>MSSVYQLPSPPTQQPINQLPYNGMAKSGSNQISTPKEGMVNKLPGVSTVTTNGQPVQVNSNAAVSGTNLKTVTKKKSDYLGSHPLKIDTSVVSQGTPVSPTSQSSSPQPTSASSTTNSTQSPRPKSNNNNTFVHKLYQMLSDPKQSKFIKWNDSGFSFTIRNVQGFSRNVLPLHFRHNNFSSFVRQLNMYGFHKVNKSAPKGSENQIWEFFHPKFVRGKPHLIEEIKRKQLENENYRANLLLEQTRVLVRQNSYGNLSNKRSSTNLVNCTTNQLVPSNSNAMVNPQITNPEMQAQHPVFIHATEGIPANNINVSTSGEPVLIDPASLHNTPTLPMVQQVTVPSTNYNVIQVPSQTIPYNEVTAAPAVTGTPIPQAMTMGSVMPQNPQAMVDPANVVVGSHTILPPEVPSVTSQPPPPPMENDVYYNIQLLQMQNQDMNQRLNDLQANVNNLMNSYTRRMDMQQNLIQQLLSTAQQQSQPTMSNVTTVCSVDQGPAMTSSYDVNNPMMAQGATIVGNNPQIQHQQMIQQSPVLVQSNSQDQKIMSQNQGAPVIKQEPIDQYQMNNQLSNGVAYPTQTIYY</sequence>
<keyword evidence="6" id="KW-0539">Nucleus</keyword>
<evidence type="ECO:0000256" key="4">
    <source>
        <dbReference type="ARBA" id="ARBA00023125"/>
    </source>
</evidence>
<evidence type="ECO:0000313" key="12">
    <source>
        <dbReference type="Proteomes" id="UP000193719"/>
    </source>
</evidence>
<feature type="coiled-coil region" evidence="8">
    <location>
        <begin position="427"/>
        <end position="454"/>
    </location>
</feature>
<evidence type="ECO:0000256" key="8">
    <source>
        <dbReference type="SAM" id="Coils"/>
    </source>
</evidence>
<accession>A0A1Y1UXA4</accession>
<dbReference type="PANTHER" id="PTHR10015">
    <property type="entry name" value="HEAT SHOCK TRANSCRIPTION FACTOR"/>
    <property type="match status" value="1"/>
</dbReference>
<keyword evidence="8" id="KW-0175">Coiled coil</keyword>
<dbReference type="AlphaFoldDB" id="A0A1Y1UXA4"/>
<dbReference type="PRINTS" id="PR00056">
    <property type="entry name" value="HSFDOMAIN"/>
</dbReference>
<comment type="subcellular location">
    <subcellularLocation>
        <location evidence="1">Nucleus</location>
    </subcellularLocation>
</comment>
<dbReference type="InterPro" id="IPR036390">
    <property type="entry name" value="WH_DNA-bd_sf"/>
</dbReference>
<name>A0A1Y1UXA4_9FUNG</name>
<evidence type="ECO:0000313" key="11">
    <source>
        <dbReference type="EMBL" id="ORX42738.1"/>
    </source>
</evidence>
<protein>
    <recommendedName>
        <fullName evidence="10">HSF-type DNA-binding domain-containing protein</fullName>
    </recommendedName>
</protein>
<evidence type="ECO:0000256" key="7">
    <source>
        <dbReference type="RuleBase" id="RU004020"/>
    </source>
</evidence>
<dbReference type="PANTHER" id="PTHR10015:SF427">
    <property type="entry name" value="HEAT SHOCK FACTOR PROTEIN"/>
    <property type="match status" value="1"/>
</dbReference>
<keyword evidence="3" id="KW-0805">Transcription regulation</keyword>
<feature type="region of interest" description="Disordered" evidence="9">
    <location>
        <begin position="86"/>
        <end position="130"/>
    </location>
</feature>
<feature type="domain" description="HSF-type DNA-binding" evidence="10">
    <location>
        <begin position="128"/>
        <end position="229"/>
    </location>
</feature>
<dbReference type="SUPFAM" id="SSF46785">
    <property type="entry name" value="Winged helix' DNA-binding domain"/>
    <property type="match status" value="1"/>
</dbReference>
<comment type="similarity">
    <text evidence="2 7">Belongs to the HSF family.</text>
</comment>
<dbReference type="GO" id="GO:0003700">
    <property type="term" value="F:DNA-binding transcription factor activity"/>
    <property type="evidence" value="ECO:0007669"/>
    <property type="project" value="InterPro"/>
</dbReference>
<keyword evidence="12" id="KW-1185">Reference proteome</keyword>
<dbReference type="InterPro" id="IPR000232">
    <property type="entry name" value="HSF_DNA-bd"/>
</dbReference>
<dbReference type="OrthoDB" id="60033at2759"/>
<evidence type="ECO:0000256" key="3">
    <source>
        <dbReference type="ARBA" id="ARBA00023015"/>
    </source>
</evidence>
<dbReference type="Pfam" id="PF00447">
    <property type="entry name" value="HSF_DNA-bind"/>
    <property type="match status" value="1"/>
</dbReference>
<dbReference type="Proteomes" id="UP000193719">
    <property type="component" value="Unassembled WGS sequence"/>
</dbReference>